<keyword evidence="2" id="KW-0808">Transferase</keyword>
<keyword evidence="2" id="KW-0418">Kinase</keyword>
<reference evidence="2" key="1">
    <citation type="journal article" date="2021" name="Front. Microbiol.">
        <title>Comprehensive Comparative Genomics and Phenotyping of Methylobacterium Species.</title>
        <authorList>
            <person name="Alessa O."/>
            <person name="Ogura Y."/>
            <person name="Fujitani Y."/>
            <person name="Takami H."/>
            <person name="Hayashi T."/>
            <person name="Sahin N."/>
            <person name="Tani A."/>
        </authorList>
    </citation>
    <scope>NUCLEOTIDE SEQUENCE</scope>
    <source>
        <strain evidence="2">NBRC 15689</strain>
    </source>
</reference>
<keyword evidence="3" id="KW-1185">Reference proteome</keyword>
<dbReference type="GO" id="GO:0016301">
    <property type="term" value="F:kinase activity"/>
    <property type="evidence" value="ECO:0007669"/>
    <property type="project" value="UniProtKB-KW"/>
</dbReference>
<reference evidence="2" key="2">
    <citation type="submission" date="2021-08" db="EMBL/GenBank/DDBJ databases">
        <authorList>
            <person name="Tani A."/>
            <person name="Ola A."/>
            <person name="Ogura Y."/>
            <person name="Katsura K."/>
            <person name="Hayashi T."/>
        </authorList>
    </citation>
    <scope>NUCLEOTIDE SEQUENCE</scope>
    <source>
        <strain evidence="2">NBRC 15689</strain>
    </source>
</reference>
<protein>
    <submittedName>
        <fullName evidence="2">HPr kinase/phosphorylase</fullName>
    </submittedName>
</protein>
<dbReference type="Pfam" id="PF07475">
    <property type="entry name" value="Hpr_kinase_C"/>
    <property type="match status" value="1"/>
</dbReference>
<feature type="domain" description="HPr kinase/phosphorylase C-terminal" evidence="1">
    <location>
        <begin position="7"/>
        <end position="89"/>
    </location>
</feature>
<dbReference type="EMBL" id="BPQV01000008">
    <property type="protein sequence ID" value="GJE28042.1"/>
    <property type="molecule type" value="Genomic_DNA"/>
</dbReference>
<organism evidence="2 3">
    <name type="scientific">Methylobacterium organophilum</name>
    <dbReference type="NCBI Taxonomy" id="410"/>
    <lineage>
        <taxon>Bacteria</taxon>
        <taxon>Pseudomonadati</taxon>
        <taxon>Pseudomonadota</taxon>
        <taxon>Alphaproteobacteria</taxon>
        <taxon>Hyphomicrobiales</taxon>
        <taxon>Methylobacteriaceae</taxon>
        <taxon>Methylobacterium</taxon>
    </lineage>
</organism>
<proteinExistence type="predicted"/>
<gene>
    <name evidence="2" type="primary">hprK</name>
    <name evidence="2" type="ORF">LKMONMHP_2906</name>
</gene>
<comment type="caution">
    <text evidence="2">The sequence shown here is derived from an EMBL/GenBank/DDBJ whole genome shotgun (WGS) entry which is preliminary data.</text>
</comment>
<accession>A0ABQ4TDB9</accession>
<dbReference type="RefSeq" id="WP_238311834.1">
    <property type="nucleotide sequence ID" value="NZ_BPQV01000008.1"/>
</dbReference>
<evidence type="ECO:0000313" key="2">
    <source>
        <dbReference type="EMBL" id="GJE28042.1"/>
    </source>
</evidence>
<dbReference type="InterPro" id="IPR025662">
    <property type="entry name" value="Sigma_54_int_dom_ATP-bd_1"/>
</dbReference>
<evidence type="ECO:0000259" key="1">
    <source>
        <dbReference type="Pfam" id="PF07475"/>
    </source>
</evidence>
<dbReference type="SUPFAM" id="SSF53795">
    <property type="entry name" value="PEP carboxykinase-like"/>
    <property type="match status" value="1"/>
</dbReference>
<sequence length="169" mass="18481">MLREPDADATTIHGNCVLLGEAGILIRGESGAGKSALCLALIDEAERDRLHARLVADDRVRLTRRHGRLIARPHPALAGRIELRGLGIRTLPTHAEAAVLRLVVDLVPHRPRMPETAEEKTEILGLRLPVLTLEPRQPGPYLIREVLRSMSVARQSHPGSVLARNAADP</sequence>
<dbReference type="InterPro" id="IPR027417">
    <property type="entry name" value="P-loop_NTPase"/>
</dbReference>
<dbReference type="Gene3D" id="3.40.50.300">
    <property type="entry name" value="P-loop containing nucleotide triphosphate hydrolases"/>
    <property type="match status" value="1"/>
</dbReference>
<evidence type="ECO:0000313" key="3">
    <source>
        <dbReference type="Proteomes" id="UP001055156"/>
    </source>
</evidence>
<dbReference type="PROSITE" id="PS00675">
    <property type="entry name" value="SIGMA54_INTERACT_1"/>
    <property type="match status" value="1"/>
</dbReference>
<name>A0ABQ4TDB9_METOR</name>
<dbReference type="Proteomes" id="UP001055156">
    <property type="component" value="Unassembled WGS sequence"/>
</dbReference>
<dbReference type="CDD" id="cd01918">
    <property type="entry name" value="HprK_C"/>
    <property type="match status" value="1"/>
</dbReference>
<dbReference type="InterPro" id="IPR011104">
    <property type="entry name" value="Hpr_kin/Pase_C"/>
</dbReference>